<dbReference type="EMBL" id="GBRH01190168">
    <property type="protein sequence ID" value="JAE07728.1"/>
    <property type="molecule type" value="Transcribed_RNA"/>
</dbReference>
<organism evidence="1">
    <name type="scientific">Arundo donax</name>
    <name type="common">Giant reed</name>
    <name type="synonym">Donax arundinaceus</name>
    <dbReference type="NCBI Taxonomy" id="35708"/>
    <lineage>
        <taxon>Eukaryota</taxon>
        <taxon>Viridiplantae</taxon>
        <taxon>Streptophyta</taxon>
        <taxon>Embryophyta</taxon>
        <taxon>Tracheophyta</taxon>
        <taxon>Spermatophyta</taxon>
        <taxon>Magnoliopsida</taxon>
        <taxon>Liliopsida</taxon>
        <taxon>Poales</taxon>
        <taxon>Poaceae</taxon>
        <taxon>PACMAD clade</taxon>
        <taxon>Arundinoideae</taxon>
        <taxon>Arundineae</taxon>
        <taxon>Arundo</taxon>
    </lineage>
</organism>
<protein>
    <submittedName>
        <fullName evidence="1">Uncharacterized protein</fullName>
    </submittedName>
</protein>
<sequence length="13" mass="1508">MEPTRTLPLSSYL</sequence>
<reference evidence="1" key="2">
    <citation type="journal article" date="2015" name="Data Brief">
        <title>Shoot transcriptome of the giant reed, Arundo donax.</title>
        <authorList>
            <person name="Barrero R.A."/>
            <person name="Guerrero F.D."/>
            <person name="Moolhuijzen P."/>
            <person name="Goolsby J.A."/>
            <person name="Tidwell J."/>
            <person name="Bellgard S.E."/>
            <person name="Bellgard M.I."/>
        </authorList>
    </citation>
    <scope>NUCLEOTIDE SEQUENCE</scope>
    <source>
        <tissue evidence="1">Shoot tissue taken approximately 20 cm above the soil surface</tissue>
    </source>
</reference>
<proteinExistence type="predicted"/>
<name>A0A0A9FHJ0_ARUDO</name>
<reference evidence="1" key="1">
    <citation type="submission" date="2014-09" db="EMBL/GenBank/DDBJ databases">
        <authorList>
            <person name="Magalhaes I.L.F."/>
            <person name="Oliveira U."/>
            <person name="Santos F.R."/>
            <person name="Vidigal T.H.D.A."/>
            <person name="Brescovit A.D."/>
            <person name="Santos A.J."/>
        </authorList>
    </citation>
    <scope>NUCLEOTIDE SEQUENCE</scope>
    <source>
        <tissue evidence="1">Shoot tissue taken approximately 20 cm above the soil surface</tissue>
    </source>
</reference>
<evidence type="ECO:0000313" key="1">
    <source>
        <dbReference type="EMBL" id="JAE07728.1"/>
    </source>
</evidence>
<accession>A0A0A9FHJ0</accession>